<dbReference type="CDD" id="cd07247">
    <property type="entry name" value="SgaA_N_like"/>
    <property type="match status" value="1"/>
</dbReference>
<dbReference type="PANTHER" id="PTHR33993:SF14">
    <property type="entry name" value="GB|AAF24581.1"/>
    <property type="match status" value="1"/>
</dbReference>
<feature type="chain" id="PRO_5003116180" evidence="1">
    <location>
        <begin position="34"/>
        <end position="179"/>
    </location>
</feature>
<dbReference type="InterPro" id="IPR037523">
    <property type="entry name" value="VOC_core"/>
</dbReference>
<dbReference type="PROSITE" id="PS51819">
    <property type="entry name" value="VOC"/>
    <property type="match status" value="1"/>
</dbReference>
<dbReference type="PANTHER" id="PTHR33993">
    <property type="entry name" value="GLYOXALASE-RELATED"/>
    <property type="match status" value="1"/>
</dbReference>
<dbReference type="InterPro" id="IPR004360">
    <property type="entry name" value="Glyas_Fos-R_dOase_dom"/>
</dbReference>
<proteinExistence type="predicted"/>
<dbReference type="GO" id="GO:0051213">
    <property type="term" value="F:dioxygenase activity"/>
    <property type="evidence" value="ECO:0007669"/>
    <property type="project" value="UniProtKB-KW"/>
</dbReference>
<accession>D8JPZ3</accession>
<keyword evidence="3" id="KW-0560">Oxidoreductase</keyword>
<dbReference type="Pfam" id="PF00903">
    <property type="entry name" value="Glyoxalase"/>
    <property type="match status" value="1"/>
</dbReference>
<dbReference type="EMBL" id="CP002083">
    <property type="protein sequence ID" value="ADJ21914.1"/>
    <property type="molecule type" value="Genomic_DNA"/>
</dbReference>
<dbReference type="SUPFAM" id="SSF54593">
    <property type="entry name" value="Glyoxalase/Bleomycin resistance protein/Dihydroxybiphenyl dioxygenase"/>
    <property type="match status" value="1"/>
</dbReference>
<sequence precursor="true">MRSNVNRSRSRNAAFSILAAALMTGAMSLPVAAQSPQATTDADTGTVWWNELVASDPDRSRDFYQTVAGWTPKIVAAEDNSRAPAPGEPAYTLFSAGSTEAAGMTKYEGKDASDPKPGWLMYIQVADVDTAVGEALKKGGKILRAPADATKIGRIAIVQDPDGNAFGLFSPVKTAAPTQ</sequence>
<feature type="domain" description="VOC" evidence="2">
    <location>
        <begin position="46"/>
        <end position="171"/>
    </location>
</feature>
<name>D8JPZ3_HYPDA</name>
<dbReference type="RefSeq" id="WP_013214133.1">
    <property type="nucleotide sequence ID" value="NC_014313.1"/>
</dbReference>
<keyword evidence="1" id="KW-0732">Signal</keyword>
<evidence type="ECO:0000256" key="1">
    <source>
        <dbReference type="SAM" id="SignalP"/>
    </source>
</evidence>
<organism evidence="3 4">
    <name type="scientific">Hyphomicrobium denitrificans (strain ATCC 51888 / DSM 1869 / NCIMB 11706 / TK 0415)</name>
    <dbReference type="NCBI Taxonomy" id="582899"/>
    <lineage>
        <taxon>Bacteria</taxon>
        <taxon>Pseudomonadati</taxon>
        <taxon>Pseudomonadota</taxon>
        <taxon>Alphaproteobacteria</taxon>
        <taxon>Hyphomicrobiales</taxon>
        <taxon>Hyphomicrobiaceae</taxon>
        <taxon>Hyphomicrobium</taxon>
    </lineage>
</organism>
<protein>
    <submittedName>
        <fullName evidence="3">Glyoxalase/bleomycin resistance protein/dioxygenase</fullName>
    </submittedName>
</protein>
<gene>
    <name evidence="3" type="ordered locus">Hden_0087</name>
</gene>
<keyword evidence="4" id="KW-1185">Reference proteome</keyword>
<dbReference type="AlphaFoldDB" id="D8JPZ3"/>
<reference evidence="4" key="1">
    <citation type="journal article" date="2011" name="J. Bacteriol.">
        <title>Genome sequences of eight morphologically diverse alphaproteobacteria.</title>
        <authorList>
            <consortium name="US DOE Joint Genome Institute"/>
            <person name="Brown P.J."/>
            <person name="Kysela D.T."/>
            <person name="Buechlein A."/>
            <person name="Hemmerich C."/>
            <person name="Brun Y.V."/>
        </authorList>
    </citation>
    <scope>NUCLEOTIDE SEQUENCE [LARGE SCALE GENOMIC DNA]</scope>
    <source>
        <strain evidence="4">ATCC 51888 / DSM 1869 / NCIB 11706 / TK 0415</strain>
    </source>
</reference>
<dbReference type="HOGENOM" id="CLU_127592_2_0_5"/>
<evidence type="ECO:0000313" key="4">
    <source>
        <dbReference type="Proteomes" id="UP000002033"/>
    </source>
</evidence>
<evidence type="ECO:0000313" key="3">
    <source>
        <dbReference type="EMBL" id="ADJ21914.1"/>
    </source>
</evidence>
<dbReference type="KEGG" id="hdn:Hden_0087"/>
<dbReference type="InterPro" id="IPR029068">
    <property type="entry name" value="Glyas_Bleomycin-R_OHBP_Dase"/>
</dbReference>
<feature type="signal peptide" evidence="1">
    <location>
        <begin position="1"/>
        <end position="33"/>
    </location>
</feature>
<dbReference type="Proteomes" id="UP000002033">
    <property type="component" value="Chromosome"/>
</dbReference>
<dbReference type="InterPro" id="IPR052164">
    <property type="entry name" value="Anthracycline_SecMetBiosynth"/>
</dbReference>
<dbReference type="eggNOG" id="COG3324">
    <property type="taxonomic scope" value="Bacteria"/>
</dbReference>
<keyword evidence="3" id="KW-0223">Dioxygenase</keyword>
<dbReference type="Gene3D" id="3.10.180.10">
    <property type="entry name" value="2,3-Dihydroxybiphenyl 1,2-Dioxygenase, domain 1"/>
    <property type="match status" value="1"/>
</dbReference>
<evidence type="ECO:0000259" key="2">
    <source>
        <dbReference type="PROSITE" id="PS51819"/>
    </source>
</evidence>